<dbReference type="Proteomes" id="UP000270988">
    <property type="component" value="Chromosome"/>
</dbReference>
<dbReference type="AlphaFoldDB" id="A0A448UYN4"/>
<accession>A0A448UYN4</accession>
<name>A0A448UYN4_9MICC</name>
<reference evidence="1 2" key="1">
    <citation type="submission" date="2018-12" db="EMBL/GenBank/DDBJ databases">
        <authorList>
            <consortium name="Pathogen Informatics"/>
        </authorList>
    </citation>
    <scope>NUCLEOTIDE SEQUENCE [LARGE SCALE GENOMIC DNA]</scope>
    <source>
        <strain evidence="1 2">NCTC10918</strain>
    </source>
</reference>
<protein>
    <submittedName>
        <fullName evidence="1">Uncharacterized protein</fullName>
    </submittedName>
</protein>
<dbReference type="EMBL" id="LR134521">
    <property type="protein sequence ID" value="VEJ30984.1"/>
    <property type="molecule type" value="Genomic_DNA"/>
</dbReference>
<evidence type="ECO:0000313" key="2">
    <source>
        <dbReference type="Proteomes" id="UP000270988"/>
    </source>
</evidence>
<proteinExistence type="predicted"/>
<evidence type="ECO:0000313" key="1">
    <source>
        <dbReference type="EMBL" id="VEJ30984.1"/>
    </source>
</evidence>
<organism evidence="1 2">
    <name type="scientific">Rothia dentocariosa</name>
    <dbReference type="NCBI Taxonomy" id="2047"/>
    <lineage>
        <taxon>Bacteria</taxon>
        <taxon>Bacillati</taxon>
        <taxon>Actinomycetota</taxon>
        <taxon>Actinomycetes</taxon>
        <taxon>Micrococcales</taxon>
        <taxon>Micrococcaceae</taxon>
        <taxon>Rothia</taxon>
    </lineage>
</organism>
<sequence>MCFRGLHYAAKLQLEKAKSRHTACMDGSSEDFQFSRNAISLVLQVFTCLLPVFFAVPQE</sequence>
<gene>
    <name evidence="1" type="ORF">NCTC10918_02276</name>
</gene>